<dbReference type="RefSeq" id="WP_042158354.1">
    <property type="nucleotide sequence ID" value="NZ_CM002804.1"/>
</dbReference>
<keyword evidence="1" id="KW-0614">Plasmid</keyword>
<sequence>MHPVKINDQGIQEIIHSIVAIAKMFFDAVVANFTRTITFQEVIKWFHEHQKLKLAKKDNLAFTLLNTTEDGQYAVCQGIFNQRQGEIIAGEKLQGQKIDPELLAVHQGKALVIYE</sequence>
<accession>A0A073CA71</accession>
<dbReference type="EMBL" id="CM002804">
    <property type="protein sequence ID" value="KEI65224.1"/>
    <property type="molecule type" value="Genomic_DNA"/>
</dbReference>
<name>A0A073CA71_PLAA1</name>
<keyword evidence="2" id="KW-1185">Reference proteome</keyword>
<evidence type="ECO:0000313" key="1">
    <source>
        <dbReference type="EMBL" id="KEI65224.1"/>
    </source>
</evidence>
<organism evidence="1 2">
    <name type="scientific">Planktothrix agardhii (strain NIVA-CYA 126/8)</name>
    <dbReference type="NCBI Taxonomy" id="388467"/>
    <lineage>
        <taxon>Bacteria</taxon>
        <taxon>Bacillati</taxon>
        <taxon>Cyanobacteriota</taxon>
        <taxon>Cyanophyceae</taxon>
        <taxon>Oscillatoriophycideae</taxon>
        <taxon>Oscillatoriales</taxon>
        <taxon>Microcoleaceae</taxon>
        <taxon>Planktothrix</taxon>
    </lineage>
</organism>
<proteinExistence type="predicted"/>
<gene>
    <name evidence="1" type="ORF">A19Y_9015</name>
</gene>
<protein>
    <submittedName>
        <fullName evidence="1">Uncharacterized protein</fullName>
    </submittedName>
</protein>
<geneLocation type="plasmid" evidence="1 2">
    <name>pPA115</name>
</geneLocation>
<evidence type="ECO:0000313" key="2">
    <source>
        <dbReference type="Proteomes" id="UP000027395"/>
    </source>
</evidence>
<dbReference type="HOGENOM" id="CLU_169655_0_0_3"/>
<reference evidence="1 2" key="1">
    <citation type="journal article" date="2014" name="Appl. Environ. Microbiol.">
        <title>Elucidation of insertion elements encoded on plasmids and in vitro construction of shuttle vectors from the toxic cyanobacterium Planktothrix.</title>
        <authorList>
            <person name="Christiansen G."/>
            <person name="Goesmann A."/>
            <person name="Kurmayer R."/>
        </authorList>
    </citation>
    <scope>NUCLEOTIDE SEQUENCE [LARGE SCALE GENOMIC DNA]</scope>
    <source>
        <strain evidence="1 2">NIVA-CYA 126/8</strain>
        <plasmid evidence="1">pPA115</plasmid>
    </source>
</reference>
<dbReference type="AlphaFoldDB" id="A0A073CA71"/>
<dbReference type="PATRIC" id="fig|388467.6.peg.4640"/>
<dbReference type="Proteomes" id="UP000027395">
    <property type="component" value="Plasmid pPA115"/>
</dbReference>